<comment type="caution">
    <text evidence="1">The sequence shown here is derived from an EMBL/GenBank/DDBJ whole genome shotgun (WGS) entry which is preliminary data.</text>
</comment>
<organism evidence="1 2">
    <name type="scientific">Dreissena polymorpha</name>
    <name type="common">Zebra mussel</name>
    <name type="synonym">Mytilus polymorpha</name>
    <dbReference type="NCBI Taxonomy" id="45954"/>
    <lineage>
        <taxon>Eukaryota</taxon>
        <taxon>Metazoa</taxon>
        <taxon>Spiralia</taxon>
        <taxon>Lophotrochozoa</taxon>
        <taxon>Mollusca</taxon>
        <taxon>Bivalvia</taxon>
        <taxon>Autobranchia</taxon>
        <taxon>Heteroconchia</taxon>
        <taxon>Euheterodonta</taxon>
        <taxon>Imparidentia</taxon>
        <taxon>Neoheterodontei</taxon>
        <taxon>Myida</taxon>
        <taxon>Dreissenoidea</taxon>
        <taxon>Dreissenidae</taxon>
        <taxon>Dreissena</taxon>
    </lineage>
</organism>
<evidence type="ECO:0000313" key="1">
    <source>
        <dbReference type="EMBL" id="KAH3862861.1"/>
    </source>
</evidence>
<reference evidence="1" key="1">
    <citation type="journal article" date="2019" name="bioRxiv">
        <title>The Genome of the Zebra Mussel, Dreissena polymorpha: A Resource for Invasive Species Research.</title>
        <authorList>
            <person name="McCartney M.A."/>
            <person name="Auch B."/>
            <person name="Kono T."/>
            <person name="Mallez S."/>
            <person name="Zhang Y."/>
            <person name="Obille A."/>
            <person name="Becker A."/>
            <person name="Abrahante J.E."/>
            <person name="Garbe J."/>
            <person name="Badalamenti J.P."/>
            <person name="Herman A."/>
            <person name="Mangelson H."/>
            <person name="Liachko I."/>
            <person name="Sullivan S."/>
            <person name="Sone E.D."/>
            <person name="Koren S."/>
            <person name="Silverstein K.A.T."/>
            <person name="Beckman K.B."/>
            <person name="Gohl D.M."/>
        </authorList>
    </citation>
    <scope>NUCLEOTIDE SEQUENCE</scope>
    <source>
        <strain evidence="1">Duluth1</strain>
        <tissue evidence="1">Whole animal</tissue>
    </source>
</reference>
<evidence type="ECO:0000313" key="2">
    <source>
        <dbReference type="Proteomes" id="UP000828390"/>
    </source>
</evidence>
<proteinExistence type="predicted"/>
<keyword evidence="2" id="KW-1185">Reference proteome</keyword>
<dbReference type="EMBL" id="JAIWYP010000002">
    <property type="protein sequence ID" value="KAH3862861.1"/>
    <property type="molecule type" value="Genomic_DNA"/>
</dbReference>
<reference evidence="1" key="2">
    <citation type="submission" date="2020-11" db="EMBL/GenBank/DDBJ databases">
        <authorList>
            <person name="McCartney M.A."/>
            <person name="Auch B."/>
            <person name="Kono T."/>
            <person name="Mallez S."/>
            <person name="Becker A."/>
            <person name="Gohl D.M."/>
            <person name="Silverstein K.A.T."/>
            <person name="Koren S."/>
            <person name="Bechman K.B."/>
            <person name="Herman A."/>
            <person name="Abrahante J.E."/>
            <person name="Garbe J."/>
        </authorList>
    </citation>
    <scope>NUCLEOTIDE SEQUENCE</scope>
    <source>
        <strain evidence="1">Duluth1</strain>
        <tissue evidence="1">Whole animal</tissue>
    </source>
</reference>
<accession>A0A9D4RC07</accession>
<name>A0A9D4RC07_DREPO</name>
<sequence>MLQLASTVASVFQFQILASDERRVNPKVRAASVIIDVDTDSRPYFTNGTLIPALQETATANTIVHTLVAQDDDLTTNVSNICINVVGCS</sequence>
<protein>
    <submittedName>
        <fullName evidence="1">Uncharacterized protein</fullName>
    </submittedName>
</protein>
<gene>
    <name evidence="1" type="ORF">DPMN_025836</name>
</gene>
<dbReference type="AlphaFoldDB" id="A0A9D4RC07"/>
<dbReference type="Proteomes" id="UP000828390">
    <property type="component" value="Unassembled WGS sequence"/>
</dbReference>